<evidence type="ECO:0000259" key="2">
    <source>
        <dbReference type="Pfam" id="PF21018"/>
    </source>
</evidence>
<evidence type="ECO:0000313" key="3">
    <source>
        <dbReference type="EMBL" id="KAK2078858.1"/>
    </source>
</evidence>
<dbReference type="EMBL" id="JASFZW010000004">
    <property type="protein sequence ID" value="KAK2078858.1"/>
    <property type="molecule type" value="Genomic_DNA"/>
</dbReference>
<dbReference type="SUPFAM" id="SSF54980">
    <property type="entry name" value="EF-G C-terminal domain-like"/>
    <property type="match status" value="1"/>
</dbReference>
<dbReference type="Pfam" id="PF21018">
    <property type="entry name" value="BipA_C"/>
    <property type="match status" value="1"/>
</dbReference>
<dbReference type="AlphaFoldDB" id="A0AAD9MLY0"/>
<dbReference type="InterPro" id="IPR035647">
    <property type="entry name" value="EFG_III/V"/>
</dbReference>
<dbReference type="Pfam" id="PF00679">
    <property type="entry name" value="EFG_C"/>
    <property type="match status" value="1"/>
</dbReference>
<feature type="domain" description="Elongation factor EFG" evidence="1">
    <location>
        <begin position="3"/>
        <end position="54"/>
    </location>
</feature>
<dbReference type="InterPro" id="IPR000640">
    <property type="entry name" value="EFG_V-like"/>
</dbReference>
<dbReference type="Gene3D" id="2.40.50.250">
    <property type="entry name" value="bipa protein"/>
    <property type="match status" value="1"/>
</dbReference>
<dbReference type="FunFam" id="2.40.50.250:FF:000001">
    <property type="entry name" value="GTP-binding protein TypA"/>
    <property type="match status" value="1"/>
</dbReference>
<dbReference type="Gene3D" id="3.30.70.870">
    <property type="entry name" value="Elongation Factor G (Translational Gtpase), domain 3"/>
    <property type="match status" value="1"/>
</dbReference>
<organism evidence="3 4">
    <name type="scientific">Prototheca wickerhamii</name>
    <dbReference type="NCBI Taxonomy" id="3111"/>
    <lineage>
        <taxon>Eukaryota</taxon>
        <taxon>Viridiplantae</taxon>
        <taxon>Chlorophyta</taxon>
        <taxon>core chlorophytes</taxon>
        <taxon>Trebouxiophyceae</taxon>
        <taxon>Chlorellales</taxon>
        <taxon>Chlorellaceae</taxon>
        <taxon>Prototheca</taxon>
    </lineage>
</organism>
<dbReference type="Proteomes" id="UP001255856">
    <property type="component" value="Unassembled WGS sequence"/>
</dbReference>
<keyword evidence="4" id="KW-1185">Reference proteome</keyword>
<reference evidence="3" key="1">
    <citation type="submission" date="2021-01" db="EMBL/GenBank/DDBJ databases">
        <authorList>
            <person name="Eckstrom K.M.E."/>
        </authorList>
    </citation>
    <scope>NUCLEOTIDE SEQUENCE</scope>
    <source>
        <strain evidence="3">UVCC 0001</strain>
    </source>
</reference>
<name>A0AAD9MLY0_PROWI</name>
<gene>
    <name evidence="3" type="ORF">QBZ16_003698</name>
</gene>
<proteinExistence type="predicted"/>
<sequence>MTEMVMLEAEGKQRLTFSVPSRGLIGFRSAFATATRGSGLLHRAFLEYGAFRGALDRVRKGVLISTATGRSTLYALGGLEARGELFVDDGHDVYEGMIVGECSRDGDMGVNPVREKKLTNVRAAGSDDKVILTPPRLMTLEDAIGYVAADELIEVTPTKLRLRKALLSASERKSAGRTAG</sequence>
<accession>A0AAD9MLY0</accession>
<evidence type="ECO:0000313" key="4">
    <source>
        <dbReference type="Proteomes" id="UP001255856"/>
    </source>
</evidence>
<comment type="caution">
    <text evidence="3">The sequence shown here is derived from an EMBL/GenBank/DDBJ whole genome shotgun (WGS) entry which is preliminary data.</text>
</comment>
<dbReference type="InterPro" id="IPR048876">
    <property type="entry name" value="BipA_C"/>
</dbReference>
<dbReference type="InterPro" id="IPR042116">
    <property type="entry name" value="TypA/BipA_C"/>
</dbReference>
<evidence type="ECO:0000259" key="1">
    <source>
        <dbReference type="Pfam" id="PF00679"/>
    </source>
</evidence>
<feature type="domain" description="TypA/BipA C-terminal" evidence="2">
    <location>
        <begin position="60"/>
        <end position="168"/>
    </location>
</feature>
<protein>
    <submittedName>
        <fullName evidence="3">Uncharacterized protein</fullName>
    </submittedName>
</protein>
<dbReference type="Gene3D" id="3.30.70.240">
    <property type="match status" value="1"/>
</dbReference>